<accession>A0A2K4ZNY1</accession>
<keyword evidence="1" id="KW-0812">Transmembrane</keyword>
<evidence type="ECO:0000313" key="2">
    <source>
        <dbReference type="EMBL" id="SOY32183.1"/>
    </source>
</evidence>
<reference evidence="2 3" key="1">
    <citation type="submission" date="2018-01" db="EMBL/GenBank/DDBJ databases">
        <authorList>
            <person name="Gaut B.S."/>
            <person name="Morton B.R."/>
            <person name="Clegg M.T."/>
            <person name="Duvall M.R."/>
        </authorList>
    </citation>
    <scope>NUCLEOTIDE SEQUENCE [LARGE SCALE GENOMIC DNA]</scope>
    <source>
        <strain evidence="2">GP69</strain>
    </source>
</reference>
<keyword evidence="1" id="KW-1133">Transmembrane helix</keyword>
<name>A0A2K4ZNY1_9FIRM</name>
<dbReference type="Proteomes" id="UP000236311">
    <property type="component" value="Unassembled WGS sequence"/>
</dbReference>
<dbReference type="AlphaFoldDB" id="A0A2K4ZNY1"/>
<dbReference type="RefSeq" id="WP_103242147.1">
    <property type="nucleotide sequence ID" value="NZ_JANJZD010000046.1"/>
</dbReference>
<sequence length="175" mass="19244">MEQWLNAPFTLRLKVFLILFMGIGSLFIAAIVFFLSHDRLLLVLSGIIFGGCLFRSAGLLVVLLHGDYETITGICTAVSSLPLRRYRKIELTDSQGAAIILLLGKQVKIKPGGCYCFYFRKSSRPSLGSEYLDASLSTDLFLGYDSSLPGNLLEVKDSAASNESSNLEHSNERSL</sequence>
<feature type="transmembrane region" description="Helical" evidence="1">
    <location>
        <begin position="41"/>
        <end position="64"/>
    </location>
</feature>
<protein>
    <submittedName>
        <fullName evidence="2">Uncharacterized protein</fullName>
    </submittedName>
</protein>
<dbReference type="EMBL" id="OFSM01000041">
    <property type="protein sequence ID" value="SOY32183.1"/>
    <property type="molecule type" value="Genomic_DNA"/>
</dbReference>
<gene>
    <name evidence="2" type="ORF">AMURIS_04941</name>
</gene>
<dbReference type="OrthoDB" id="1909371at2"/>
<keyword evidence="1" id="KW-0472">Membrane</keyword>
<proteinExistence type="predicted"/>
<keyword evidence="3" id="KW-1185">Reference proteome</keyword>
<organism evidence="2 3">
    <name type="scientific">Acetatifactor muris</name>
    <dbReference type="NCBI Taxonomy" id="879566"/>
    <lineage>
        <taxon>Bacteria</taxon>
        <taxon>Bacillati</taxon>
        <taxon>Bacillota</taxon>
        <taxon>Clostridia</taxon>
        <taxon>Lachnospirales</taxon>
        <taxon>Lachnospiraceae</taxon>
        <taxon>Acetatifactor</taxon>
    </lineage>
</organism>
<evidence type="ECO:0000313" key="3">
    <source>
        <dbReference type="Proteomes" id="UP000236311"/>
    </source>
</evidence>
<feature type="transmembrane region" description="Helical" evidence="1">
    <location>
        <begin position="15"/>
        <end position="35"/>
    </location>
</feature>
<evidence type="ECO:0000256" key="1">
    <source>
        <dbReference type="SAM" id="Phobius"/>
    </source>
</evidence>